<dbReference type="Proteomes" id="UP000254866">
    <property type="component" value="Unassembled WGS sequence"/>
</dbReference>
<evidence type="ECO:0000256" key="1">
    <source>
        <dbReference type="SAM" id="MobiDB-lite"/>
    </source>
</evidence>
<dbReference type="SMART" id="SM00292">
    <property type="entry name" value="BRCT"/>
    <property type="match status" value="1"/>
</dbReference>
<gene>
    <name evidence="4" type="ORF">BP5553_01209</name>
</gene>
<dbReference type="PROSITE" id="PS51977">
    <property type="entry name" value="WGR"/>
    <property type="match status" value="1"/>
</dbReference>
<dbReference type="PROSITE" id="PS50172">
    <property type="entry name" value="BRCT"/>
    <property type="match status" value="1"/>
</dbReference>
<organism evidence="4 5">
    <name type="scientific">Venustampulla echinocandica</name>
    <dbReference type="NCBI Taxonomy" id="2656787"/>
    <lineage>
        <taxon>Eukaryota</taxon>
        <taxon>Fungi</taxon>
        <taxon>Dikarya</taxon>
        <taxon>Ascomycota</taxon>
        <taxon>Pezizomycotina</taxon>
        <taxon>Leotiomycetes</taxon>
        <taxon>Helotiales</taxon>
        <taxon>Pleuroascaceae</taxon>
        <taxon>Venustampulla</taxon>
    </lineage>
</organism>
<evidence type="ECO:0000313" key="4">
    <source>
        <dbReference type="EMBL" id="RDL41230.1"/>
    </source>
</evidence>
<protein>
    <submittedName>
        <fullName evidence="4">Uncharacterized protein</fullName>
    </submittedName>
</protein>
<keyword evidence="5" id="KW-1185">Reference proteome</keyword>
<feature type="domain" description="WGR" evidence="3">
    <location>
        <begin position="175"/>
        <end position="276"/>
    </location>
</feature>
<accession>A0A370U0C5</accession>
<feature type="compositionally biased region" description="Polar residues" evidence="1">
    <location>
        <begin position="9"/>
        <end position="25"/>
    </location>
</feature>
<dbReference type="Pfam" id="PF00533">
    <property type="entry name" value="BRCT"/>
    <property type="match status" value="1"/>
</dbReference>
<evidence type="ECO:0000259" key="3">
    <source>
        <dbReference type="PROSITE" id="PS51977"/>
    </source>
</evidence>
<dbReference type="InterPro" id="IPR008893">
    <property type="entry name" value="WGR_domain"/>
</dbReference>
<dbReference type="EMBL" id="NPIC01000001">
    <property type="protein sequence ID" value="RDL41230.1"/>
    <property type="molecule type" value="Genomic_DNA"/>
</dbReference>
<evidence type="ECO:0000313" key="5">
    <source>
        <dbReference type="Proteomes" id="UP000254866"/>
    </source>
</evidence>
<evidence type="ECO:0000259" key="2">
    <source>
        <dbReference type="PROSITE" id="PS50172"/>
    </source>
</evidence>
<feature type="region of interest" description="Disordered" evidence="1">
    <location>
        <begin position="307"/>
        <end position="335"/>
    </location>
</feature>
<dbReference type="Gene3D" id="3.40.50.10190">
    <property type="entry name" value="BRCT domain"/>
    <property type="match status" value="1"/>
</dbReference>
<dbReference type="STRING" id="2656787.A0A370U0C5"/>
<proteinExistence type="predicted"/>
<dbReference type="OrthoDB" id="342264at2759"/>
<dbReference type="AlphaFoldDB" id="A0A370U0C5"/>
<feature type="region of interest" description="Disordered" evidence="1">
    <location>
        <begin position="1"/>
        <end position="35"/>
    </location>
</feature>
<comment type="caution">
    <text evidence="4">The sequence shown here is derived from an EMBL/GenBank/DDBJ whole genome shotgun (WGS) entry which is preliminary data.</text>
</comment>
<reference evidence="4 5" key="1">
    <citation type="journal article" date="2018" name="IMA Fungus">
        <title>IMA Genome-F 9: Draft genome sequence of Annulohypoxylon stygium, Aspergillus mulundensis, Berkeleyomyces basicola (syn. Thielaviopsis basicola), Ceratocystis smalleyi, two Cercospora beticola strains, Coleophoma cylindrospora, Fusarium fracticaudum, Phialophora cf. hyalina, and Morchella septimelata.</title>
        <authorList>
            <person name="Wingfield B.D."/>
            <person name="Bills G.F."/>
            <person name="Dong Y."/>
            <person name="Huang W."/>
            <person name="Nel W.J."/>
            <person name="Swalarsk-Parry B.S."/>
            <person name="Vaghefi N."/>
            <person name="Wilken P.M."/>
            <person name="An Z."/>
            <person name="de Beer Z.W."/>
            <person name="De Vos L."/>
            <person name="Chen L."/>
            <person name="Duong T.A."/>
            <person name="Gao Y."/>
            <person name="Hammerbacher A."/>
            <person name="Kikkert J.R."/>
            <person name="Li Y."/>
            <person name="Li H."/>
            <person name="Li K."/>
            <person name="Li Q."/>
            <person name="Liu X."/>
            <person name="Ma X."/>
            <person name="Naidoo K."/>
            <person name="Pethybridge S.J."/>
            <person name="Sun J."/>
            <person name="Steenkamp E.T."/>
            <person name="van der Nest M.A."/>
            <person name="van Wyk S."/>
            <person name="Wingfield M.J."/>
            <person name="Xiong C."/>
            <person name="Yue Q."/>
            <person name="Zhang X."/>
        </authorList>
    </citation>
    <scope>NUCLEOTIDE SEQUENCE [LARGE SCALE GENOMIC DNA]</scope>
    <source>
        <strain evidence="4 5">BP 5553</strain>
    </source>
</reference>
<dbReference type="RefSeq" id="XP_031873886.1">
    <property type="nucleotide sequence ID" value="XM_032009832.1"/>
</dbReference>
<dbReference type="InterPro" id="IPR036420">
    <property type="entry name" value="BRCT_dom_sf"/>
</dbReference>
<sequence>MAPIKATSRKATSSNAKGPKSTPNPTFKRATPKRNPQLKQIFRGTEMSLSGNFTSCDKNLPHEQIAKWITLHGGSFEREVTESTTHLICSIEDYKKPTSQVKKASKLDKCQIVVFDWLEDCLLRKVKRLRAERGYTLERTIKRIAKGKKDQQRFREKFEEDKPKINPITNVEEGLNHVYYDTVGFEYKIVLTRVNHGSRMTTERYTMILFESHTKPSHYMFGAKYNRSSCKTSYYRDECRPKIFYDAFRDFKTFFTKKTGVEWDMRLEKIKNPGLFIYTPPALGLPVGEFPSGYVRPEERNVKMVTDTNTNVDSDGTTTHEGSETSSSGEESTPYIEMGLARRSLSLVTSHNEAY</sequence>
<name>A0A370U0C5_9HELO</name>
<dbReference type="SUPFAM" id="SSF52113">
    <property type="entry name" value="BRCT domain"/>
    <property type="match status" value="1"/>
</dbReference>
<dbReference type="GeneID" id="43594058"/>
<feature type="domain" description="BRCT" evidence="2">
    <location>
        <begin position="37"/>
        <end position="125"/>
    </location>
</feature>
<dbReference type="InterPro" id="IPR001357">
    <property type="entry name" value="BRCT_dom"/>
</dbReference>
<feature type="compositionally biased region" description="Low complexity" evidence="1">
    <location>
        <begin position="316"/>
        <end position="333"/>
    </location>
</feature>